<sequence length="457" mass="52161">MTGRRDIPQPDEVLLRESFRVELFHFGWVASFELLTSVTVLSRIFGLDDLLRAARHTRKGKPVEYLVRFWIYGYLFLTRWSSVRGIYQRVPFISDPQVEFEDTCSEDLVVIRSVDVPVMMVMYPPIPFILEPRVGFWFLIRIDIAFMRITARARRIILLHIARPHGYPTGRNKPRMMDPPNADILELKEKMSELINVMQGFALGQKAIAEKVERIESWLRMGKIQGNAPSSGVKKPFGNGQRKKEGESSDVYAQRGHGRDRYHPYTVVVTIPAGNQSLRTLAPVRPDQRPASYDENAKCEFHSGAPGHNVEGLNVIAKDPDRVYAVGEETDSDHELDSWIKPCVPGMEIQNWKAEKIIIVTLREECDHSPDLIDNNPVTPLNDFDNPIYHAEEEGEEACDLSEELARLLKQEEKVIQPHEERVEIVNSSTEEVKNKVKIGAALEVKVKSIMVALLKE</sequence>
<proteinExistence type="predicted"/>
<keyword evidence="3" id="KW-1185">Reference proteome</keyword>
<dbReference type="EMBL" id="JAMSHJ010000001">
    <property type="protein sequence ID" value="KAI5444565.1"/>
    <property type="molecule type" value="Genomic_DNA"/>
</dbReference>
<organism evidence="2 3">
    <name type="scientific">Pisum sativum</name>
    <name type="common">Garden pea</name>
    <name type="synonym">Lathyrus oleraceus</name>
    <dbReference type="NCBI Taxonomy" id="3888"/>
    <lineage>
        <taxon>Eukaryota</taxon>
        <taxon>Viridiplantae</taxon>
        <taxon>Streptophyta</taxon>
        <taxon>Embryophyta</taxon>
        <taxon>Tracheophyta</taxon>
        <taxon>Spermatophyta</taxon>
        <taxon>Magnoliopsida</taxon>
        <taxon>eudicotyledons</taxon>
        <taxon>Gunneridae</taxon>
        <taxon>Pentapetalae</taxon>
        <taxon>rosids</taxon>
        <taxon>fabids</taxon>
        <taxon>Fabales</taxon>
        <taxon>Fabaceae</taxon>
        <taxon>Papilionoideae</taxon>
        <taxon>50 kb inversion clade</taxon>
        <taxon>NPAAA clade</taxon>
        <taxon>Hologalegina</taxon>
        <taxon>IRL clade</taxon>
        <taxon>Fabeae</taxon>
        <taxon>Lathyrus</taxon>
    </lineage>
</organism>
<comment type="caution">
    <text evidence="2">The sequence shown here is derived from an EMBL/GenBank/DDBJ whole genome shotgun (WGS) entry which is preliminary data.</text>
</comment>
<evidence type="ECO:0000313" key="3">
    <source>
        <dbReference type="Proteomes" id="UP001058974"/>
    </source>
</evidence>
<dbReference type="Proteomes" id="UP001058974">
    <property type="component" value="Chromosome 1"/>
</dbReference>
<evidence type="ECO:0000256" key="1">
    <source>
        <dbReference type="SAM" id="MobiDB-lite"/>
    </source>
</evidence>
<accession>A0A9D5BJ55</accession>
<gene>
    <name evidence="2" type="ORF">KIW84_012996</name>
</gene>
<evidence type="ECO:0000313" key="2">
    <source>
        <dbReference type="EMBL" id="KAI5444565.1"/>
    </source>
</evidence>
<feature type="region of interest" description="Disordered" evidence="1">
    <location>
        <begin position="226"/>
        <end position="249"/>
    </location>
</feature>
<dbReference type="Gramene" id="Psat01G0299600-T1">
    <property type="protein sequence ID" value="KAI5444565.1"/>
    <property type="gene ID" value="KIW84_012996"/>
</dbReference>
<dbReference type="AlphaFoldDB" id="A0A9D5BJ55"/>
<protein>
    <submittedName>
        <fullName evidence="2">Uncharacterized protein</fullName>
    </submittedName>
</protein>
<name>A0A9D5BJ55_PEA</name>
<reference evidence="2 3" key="1">
    <citation type="journal article" date="2022" name="Nat. Genet.">
        <title>Improved pea reference genome and pan-genome highlight genomic features and evolutionary characteristics.</title>
        <authorList>
            <person name="Yang T."/>
            <person name="Liu R."/>
            <person name="Luo Y."/>
            <person name="Hu S."/>
            <person name="Wang D."/>
            <person name="Wang C."/>
            <person name="Pandey M.K."/>
            <person name="Ge S."/>
            <person name="Xu Q."/>
            <person name="Li N."/>
            <person name="Li G."/>
            <person name="Huang Y."/>
            <person name="Saxena R.K."/>
            <person name="Ji Y."/>
            <person name="Li M."/>
            <person name="Yan X."/>
            <person name="He Y."/>
            <person name="Liu Y."/>
            <person name="Wang X."/>
            <person name="Xiang C."/>
            <person name="Varshney R.K."/>
            <person name="Ding H."/>
            <person name="Gao S."/>
            <person name="Zong X."/>
        </authorList>
    </citation>
    <scope>NUCLEOTIDE SEQUENCE [LARGE SCALE GENOMIC DNA]</scope>
    <source>
        <strain evidence="2 3">cv. Zhongwan 6</strain>
    </source>
</reference>